<dbReference type="Pfam" id="PF07221">
    <property type="entry name" value="GlcNAc_2-epim"/>
    <property type="match status" value="2"/>
</dbReference>
<comment type="similarity">
    <text evidence="4">Belongs to the cellobiose 2-epimerase family.</text>
</comment>
<sequence>MEELKKQFRKCLETNILNYWIDKVTDNEHGGYYGRVDGHDTVHPEAEKGAILNARILWAFSAAYRVLRKPEYLKAAERARDYIFDHFIDKEYGGVFWSVDYKGQPLDTKKQTYAIGFTIYGMSEFARATGDRRAFDCAVKLFHDIERNAFDKKNNGYIEALTRDWQPIGDMRLSDKDENGSRTMNTHLHIIEPYTNLLRVLKGDHGEQLVLTDEENTTLRAEVEHATRNLLDIFTDKILNKETCHLDLFFNDEWQGKRNIQSFGHDIEASWLLHETALVLGDKATLSRIEPIVRYIAAAADEGLQKDGSTIYEKWLDDGREDRQRQWWVMCESVIGHANLYEHFGSAQALGKCIRAWEYIKKYLIDEENGEWHWARLDDGTLNLDDDKAGFWKCPYHNSRMCLEIMERNI</sequence>
<evidence type="ECO:0000256" key="4">
    <source>
        <dbReference type="HAMAP-Rule" id="MF_00929"/>
    </source>
</evidence>
<dbReference type="HAMAP" id="MF_00929">
    <property type="entry name" value="Cellobiose_2_epim"/>
    <property type="match status" value="1"/>
</dbReference>
<dbReference type="SUPFAM" id="SSF48208">
    <property type="entry name" value="Six-hairpin glycosidases"/>
    <property type="match status" value="1"/>
</dbReference>
<keyword evidence="3 4" id="KW-0413">Isomerase</keyword>
<dbReference type="GO" id="GO:0047736">
    <property type="term" value="F:cellobiose epimerase activity"/>
    <property type="evidence" value="ECO:0007669"/>
    <property type="project" value="UniProtKB-UniRule"/>
</dbReference>
<accession>A0A9R1CB67</accession>
<evidence type="ECO:0000256" key="1">
    <source>
        <dbReference type="ARBA" id="ARBA00001470"/>
    </source>
</evidence>
<dbReference type="GeneID" id="72466593"/>
<dbReference type="EC" id="5.1.3.11" evidence="4"/>
<dbReference type="GO" id="GO:0005975">
    <property type="term" value="P:carbohydrate metabolic process"/>
    <property type="evidence" value="ECO:0007669"/>
    <property type="project" value="InterPro"/>
</dbReference>
<evidence type="ECO:0000256" key="3">
    <source>
        <dbReference type="ARBA" id="ARBA00023235"/>
    </source>
</evidence>
<dbReference type="AlphaFoldDB" id="A0A9R1CB67"/>
<name>A0A9R1CB67_9BACT</name>
<dbReference type="InterPro" id="IPR028584">
    <property type="entry name" value="Cellobiose_2_epim"/>
</dbReference>
<reference evidence="5" key="1">
    <citation type="journal article" date="2022" name="Int. J. Syst. Evol. Microbiol.">
        <title>Prevotella lacticifex sp. nov., isolated from the rumen of cows.</title>
        <authorList>
            <person name="Shinkai T."/>
            <person name="Ikeyama N."/>
            <person name="Kumagai M."/>
            <person name="Ohmori H."/>
            <person name="Sakamoto M."/>
            <person name="Ohkuma M."/>
            <person name="Mitsumori M."/>
        </authorList>
    </citation>
    <scope>NUCLEOTIDE SEQUENCE</scope>
    <source>
        <strain evidence="5">R5076</strain>
    </source>
</reference>
<dbReference type="PANTHER" id="PTHR15108">
    <property type="entry name" value="N-ACYLGLUCOSAMINE-2-EPIMERASE"/>
    <property type="match status" value="1"/>
</dbReference>
<organism evidence="5 6">
    <name type="scientific">Prevotella lacticifex</name>
    <dbReference type="NCBI Taxonomy" id="2854755"/>
    <lineage>
        <taxon>Bacteria</taxon>
        <taxon>Pseudomonadati</taxon>
        <taxon>Bacteroidota</taxon>
        <taxon>Bacteroidia</taxon>
        <taxon>Bacteroidales</taxon>
        <taxon>Prevotellaceae</taxon>
        <taxon>Prevotella</taxon>
    </lineage>
</organism>
<comment type="catalytic activity">
    <reaction evidence="1 4">
        <text>D-cellobiose = beta-D-glucosyl-(1-&gt;4)-D-mannopyranose</text>
        <dbReference type="Rhea" id="RHEA:23384"/>
        <dbReference type="ChEBI" id="CHEBI:17057"/>
        <dbReference type="ChEBI" id="CHEBI:47931"/>
        <dbReference type="EC" id="5.1.3.11"/>
    </reaction>
</comment>
<proteinExistence type="inferred from homology"/>
<dbReference type="InterPro" id="IPR012341">
    <property type="entry name" value="6hp_glycosidase-like_sf"/>
</dbReference>
<gene>
    <name evidence="5" type="ORF">PRLR5076_22160</name>
</gene>
<keyword evidence="6" id="KW-1185">Reference proteome</keyword>
<evidence type="ECO:0000313" key="5">
    <source>
        <dbReference type="EMBL" id="GJG59365.1"/>
    </source>
</evidence>
<dbReference type="RefSeq" id="WP_223925610.1">
    <property type="nucleotide sequence ID" value="NZ_BPTU01000001.1"/>
</dbReference>
<dbReference type="Proteomes" id="UP000825483">
    <property type="component" value="Unassembled WGS sequence"/>
</dbReference>
<evidence type="ECO:0000256" key="2">
    <source>
        <dbReference type="ARBA" id="ARBA00008558"/>
    </source>
</evidence>
<comment type="caution">
    <text evidence="5">The sequence shown here is derived from an EMBL/GenBank/DDBJ whole genome shotgun (WGS) entry which is preliminary data.</text>
</comment>
<comment type="function">
    <text evidence="4">Catalyzes the reversible epimerization of cellobiose to 4-O-beta-D-glucopyranosyl-D-mannose (Glc-Man).</text>
</comment>
<protein>
    <recommendedName>
        <fullName evidence="4">Cellobiose 2-epimerase</fullName>
        <shortName evidence="4">CE</shortName>
        <ecNumber evidence="4">5.1.3.11</ecNumber>
    </recommendedName>
</protein>
<comment type="similarity">
    <text evidence="2">Belongs to the N-acylglucosamine 2-epimerase family.</text>
</comment>
<evidence type="ECO:0000313" key="6">
    <source>
        <dbReference type="Proteomes" id="UP000825483"/>
    </source>
</evidence>
<dbReference type="EMBL" id="BPUB01000002">
    <property type="protein sequence ID" value="GJG59365.1"/>
    <property type="molecule type" value="Genomic_DNA"/>
</dbReference>
<dbReference type="InterPro" id="IPR010819">
    <property type="entry name" value="AGE/CE"/>
</dbReference>
<dbReference type="InterPro" id="IPR008928">
    <property type="entry name" value="6-hairpin_glycosidase_sf"/>
</dbReference>
<dbReference type="Gene3D" id="1.50.10.10">
    <property type="match status" value="1"/>
</dbReference>